<organism evidence="2 3">
    <name type="scientific">Flavobacterium keumense</name>
    <dbReference type="NCBI Taxonomy" id="1306518"/>
    <lineage>
        <taxon>Bacteria</taxon>
        <taxon>Pseudomonadati</taxon>
        <taxon>Bacteroidota</taxon>
        <taxon>Flavobacteriia</taxon>
        <taxon>Flavobacteriales</taxon>
        <taxon>Flavobacteriaceae</taxon>
        <taxon>Flavobacterium</taxon>
    </lineage>
</organism>
<keyword evidence="1" id="KW-0732">Signal</keyword>
<dbReference type="PROSITE" id="PS51257">
    <property type="entry name" value="PROKAR_LIPOPROTEIN"/>
    <property type="match status" value="1"/>
</dbReference>
<sequence length="235" mass="25168">MKTAITLIGLFFLIVITSCGGSDSGPSTPIINSPGKSVLIAPVNNKTCENGTNSSTTQSTVTFSWNSTSDTESYDLKIINLNTQEVTSQTGITTTSKDVTLTRGVPYSWTITSKNKGTTTTVSDTWKFYLAGNGVTNYAPFPAAAVSPLPGVVTTPVDGKVTLTWETSDVEGSALTYTLYFDTIDGKQTPLDTNKNLTAKSKEVSVNPNTIYYWRVVTSDGNNTSTSVVYTFKTN</sequence>
<dbReference type="RefSeq" id="WP_264534281.1">
    <property type="nucleotide sequence ID" value="NZ_CP092332.1"/>
</dbReference>
<gene>
    <name evidence="2" type="ORF">MG292_02430</name>
</gene>
<feature type="signal peptide" evidence="1">
    <location>
        <begin position="1"/>
        <end position="21"/>
    </location>
</feature>
<protein>
    <recommendedName>
        <fullName evidence="4">Fibronectin type-III domain-containing protein</fullName>
    </recommendedName>
</protein>
<keyword evidence="3" id="KW-1185">Reference proteome</keyword>
<evidence type="ECO:0000313" key="2">
    <source>
        <dbReference type="EMBL" id="WGK95104.1"/>
    </source>
</evidence>
<name>A0ABY8N6U4_9FLAO</name>
<dbReference type="EMBL" id="CP092332">
    <property type="protein sequence ID" value="WGK95104.1"/>
    <property type="molecule type" value="Genomic_DNA"/>
</dbReference>
<reference evidence="2 3" key="1">
    <citation type="submission" date="2023-06" db="EMBL/GenBank/DDBJ databases">
        <title>Complete Genome Sequence of Flavobacterium keumense K3R-10.</title>
        <authorList>
            <person name="Jeong H."/>
            <person name="Jhang S.Y."/>
            <person name="Kim J.N."/>
        </authorList>
    </citation>
    <scope>NUCLEOTIDE SEQUENCE [LARGE SCALE GENOMIC DNA]</scope>
    <source>
        <strain evidence="2 3">K3R-10</strain>
    </source>
</reference>
<dbReference type="Gene3D" id="2.60.40.10">
    <property type="entry name" value="Immunoglobulins"/>
    <property type="match status" value="1"/>
</dbReference>
<dbReference type="InterPro" id="IPR013783">
    <property type="entry name" value="Ig-like_fold"/>
</dbReference>
<evidence type="ECO:0000256" key="1">
    <source>
        <dbReference type="SAM" id="SignalP"/>
    </source>
</evidence>
<evidence type="ECO:0008006" key="4">
    <source>
        <dbReference type="Google" id="ProtNLM"/>
    </source>
</evidence>
<accession>A0ABY8N6U4</accession>
<dbReference type="Proteomes" id="UP001232117">
    <property type="component" value="Chromosome"/>
</dbReference>
<evidence type="ECO:0000313" key="3">
    <source>
        <dbReference type="Proteomes" id="UP001232117"/>
    </source>
</evidence>
<feature type="chain" id="PRO_5046290242" description="Fibronectin type-III domain-containing protein" evidence="1">
    <location>
        <begin position="22"/>
        <end position="235"/>
    </location>
</feature>
<proteinExistence type="predicted"/>